<organism evidence="7 8">
    <name type="scientific">Vibrio gallaecicus</name>
    <dbReference type="NCBI Taxonomy" id="552386"/>
    <lineage>
        <taxon>Bacteria</taxon>
        <taxon>Pseudomonadati</taxon>
        <taxon>Pseudomonadota</taxon>
        <taxon>Gammaproteobacteria</taxon>
        <taxon>Vibrionales</taxon>
        <taxon>Vibrionaceae</taxon>
        <taxon>Vibrio</taxon>
    </lineage>
</organism>
<keyword evidence="5" id="KW-0175">Coiled coil</keyword>
<evidence type="ECO:0000313" key="8">
    <source>
        <dbReference type="Proteomes" id="UP001570417"/>
    </source>
</evidence>
<evidence type="ECO:0000256" key="4">
    <source>
        <dbReference type="ARBA" id="ARBA00022764"/>
    </source>
</evidence>
<feature type="chain" id="PRO_5046672203" evidence="6">
    <location>
        <begin position="26"/>
        <end position="165"/>
    </location>
</feature>
<accession>A0ABV4N6Y5</accession>
<dbReference type="CDD" id="cd09916">
    <property type="entry name" value="CpxP_like"/>
    <property type="match status" value="1"/>
</dbReference>
<evidence type="ECO:0000313" key="7">
    <source>
        <dbReference type="EMBL" id="MFA0567149.1"/>
    </source>
</evidence>
<comment type="similarity">
    <text evidence="2">Belongs to the CpxP/Spy family.</text>
</comment>
<evidence type="ECO:0000256" key="1">
    <source>
        <dbReference type="ARBA" id="ARBA00004418"/>
    </source>
</evidence>
<dbReference type="PIRSF" id="PIRSF034445">
    <property type="entry name" value="CpxP_Spy"/>
    <property type="match status" value="1"/>
</dbReference>
<comment type="caution">
    <text evidence="7">The sequence shown here is derived from an EMBL/GenBank/DDBJ whole genome shotgun (WGS) entry which is preliminary data.</text>
</comment>
<evidence type="ECO:0000256" key="3">
    <source>
        <dbReference type="ARBA" id="ARBA00022729"/>
    </source>
</evidence>
<dbReference type="InterPro" id="IPR012899">
    <property type="entry name" value="LTXXQ"/>
</dbReference>
<dbReference type="Gene3D" id="1.20.120.1490">
    <property type="match status" value="1"/>
</dbReference>
<evidence type="ECO:0000256" key="2">
    <source>
        <dbReference type="ARBA" id="ARBA00008441"/>
    </source>
</evidence>
<dbReference type="EMBL" id="JBFRUW010000004">
    <property type="protein sequence ID" value="MFA0567149.1"/>
    <property type="molecule type" value="Genomic_DNA"/>
</dbReference>
<feature type="coiled-coil region" evidence="5">
    <location>
        <begin position="59"/>
        <end position="90"/>
    </location>
</feature>
<name>A0ABV4N6Y5_9VIBR</name>
<reference evidence="7 8" key="1">
    <citation type="journal article" date="2024" name="ISME J.">
        <title>Tailless and filamentous prophages are predominant in marine Vibrio.</title>
        <authorList>
            <person name="Steensen K."/>
            <person name="Seneca J."/>
            <person name="Bartlau N."/>
            <person name="Yu X.A."/>
            <person name="Hussain F.A."/>
            <person name="Polz M.F."/>
        </authorList>
    </citation>
    <scope>NUCLEOTIDE SEQUENCE [LARGE SCALE GENOMIC DNA]</scope>
    <source>
        <strain evidence="7 8">10N.222.51.A1</strain>
    </source>
</reference>
<dbReference type="Proteomes" id="UP001570417">
    <property type="component" value="Unassembled WGS sequence"/>
</dbReference>
<dbReference type="NCBIfam" id="NF009391">
    <property type="entry name" value="PRK12750.1"/>
    <property type="match status" value="1"/>
</dbReference>
<evidence type="ECO:0000256" key="6">
    <source>
        <dbReference type="SAM" id="SignalP"/>
    </source>
</evidence>
<comment type="subcellular location">
    <subcellularLocation>
        <location evidence="1">Periplasm</location>
    </subcellularLocation>
</comment>
<gene>
    <name evidence="7" type="ORF">AB4566_02530</name>
</gene>
<evidence type="ECO:0000256" key="5">
    <source>
        <dbReference type="SAM" id="Coils"/>
    </source>
</evidence>
<dbReference type="PANTHER" id="PTHR38102">
    <property type="entry name" value="PERIPLASMIC CHAPERONE SPY"/>
    <property type="match status" value="1"/>
</dbReference>
<feature type="signal peptide" evidence="6">
    <location>
        <begin position="1"/>
        <end position="25"/>
    </location>
</feature>
<keyword evidence="3 6" id="KW-0732">Signal</keyword>
<dbReference type="InterPro" id="IPR052211">
    <property type="entry name" value="Cpx_auxiliary_protein"/>
</dbReference>
<protein>
    <submittedName>
        <fullName evidence="7">CpxP family protein</fullName>
    </submittedName>
</protein>
<proteinExistence type="inferred from homology"/>
<sequence>MKMTKKLVLAATALPLMLGTASAYAFGGGDKGHHEGFKGKCGGFDKKIMRKLDLTDAQKDQLKEMREAGREEMKGKRAEKMANMQQHQEKVQALVLADTFDEAAATELATQMVEKQAERRVAMLKKQHQVMSILTEEQKAELQEIQQKRMQKCTEKMEKHMSKQG</sequence>
<dbReference type="PANTHER" id="PTHR38102:SF1">
    <property type="entry name" value="PERIPLASMIC CHAPERONE SPY"/>
    <property type="match status" value="1"/>
</dbReference>
<keyword evidence="8" id="KW-1185">Reference proteome</keyword>
<keyword evidence="4" id="KW-0574">Periplasm</keyword>
<dbReference type="RefSeq" id="WP_372264757.1">
    <property type="nucleotide sequence ID" value="NZ_JBFRUW010000004.1"/>
</dbReference>
<dbReference type="Pfam" id="PF07813">
    <property type="entry name" value="LTXXQ"/>
    <property type="match status" value="1"/>
</dbReference>